<evidence type="ECO:0000256" key="1">
    <source>
        <dbReference type="SAM" id="Phobius"/>
    </source>
</evidence>
<accession>A0A6N2TXJ4</accession>
<organism evidence="2">
    <name type="scientific">Citrobacter amalonaticus</name>
    <dbReference type="NCBI Taxonomy" id="35703"/>
    <lineage>
        <taxon>Bacteria</taxon>
        <taxon>Pseudomonadati</taxon>
        <taxon>Pseudomonadota</taxon>
        <taxon>Gammaproteobacteria</taxon>
        <taxon>Enterobacterales</taxon>
        <taxon>Enterobacteriaceae</taxon>
        <taxon>Citrobacter</taxon>
    </lineage>
</organism>
<keyword evidence="1" id="KW-0472">Membrane</keyword>
<keyword evidence="1" id="KW-0812">Transmembrane</keyword>
<evidence type="ECO:0000313" key="2">
    <source>
        <dbReference type="EMBL" id="VYT10298.1"/>
    </source>
</evidence>
<feature type="transmembrane region" description="Helical" evidence="1">
    <location>
        <begin position="6"/>
        <end position="25"/>
    </location>
</feature>
<proteinExistence type="predicted"/>
<dbReference type="EMBL" id="CACRTI010000004">
    <property type="protein sequence ID" value="VYT10298.1"/>
    <property type="molecule type" value="Genomic_DNA"/>
</dbReference>
<dbReference type="AlphaFoldDB" id="A0A6N2TXJ4"/>
<keyword evidence="1" id="KW-1133">Transmembrane helix</keyword>
<reference evidence="2" key="1">
    <citation type="submission" date="2019-11" db="EMBL/GenBank/DDBJ databases">
        <authorList>
            <person name="Feng L."/>
        </authorList>
    </citation>
    <scope>NUCLEOTIDE SEQUENCE</scope>
    <source>
        <strain evidence="2">CAmalonaticusLFYP1</strain>
    </source>
</reference>
<name>A0A6N2TXJ4_CITAM</name>
<gene>
    <name evidence="2" type="ORF">CALFYP1_02766</name>
</gene>
<protein>
    <submittedName>
        <fullName evidence="2">Uncharacterized protein</fullName>
    </submittedName>
</protein>
<sequence length="40" mass="4322">MSKSNALMYSMIAGFGLAAGVRVYIAWESLIKMAWGIING</sequence>